<keyword evidence="1" id="KW-0560">Oxidoreductase</keyword>
<dbReference type="EMBL" id="QRDP01000004">
    <property type="protein sequence ID" value="RED17444.1"/>
    <property type="molecule type" value="Genomic_DNA"/>
</dbReference>
<dbReference type="Pfam" id="PF02153">
    <property type="entry name" value="PDH_N"/>
    <property type="match status" value="1"/>
</dbReference>
<dbReference type="GO" id="GO:0006571">
    <property type="term" value="P:tyrosine biosynthetic process"/>
    <property type="evidence" value="ECO:0007669"/>
    <property type="project" value="InterPro"/>
</dbReference>
<dbReference type="Gene3D" id="1.10.3660.10">
    <property type="entry name" value="6-phosphogluconate dehydrogenase C-terminal like domain"/>
    <property type="match status" value="1"/>
</dbReference>
<dbReference type="Pfam" id="PF20463">
    <property type="entry name" value="PDH_C"/>
    <property type="match status" value="1"/>
</dbReference>
<dbReference type="RefSeq" id="WP_116236714.1">
    <property type="nucleotide sequence ID" value="NZ_QRDP01000004.1"/>
</dbReference>
<dbReference type="PROSITE" id="PS51176">
    <property type="entry name" value="PDH_ADH"/>
    <property type="match status" value="1"/>
</dbReference>
<dbReference type="GO" id="GO:0070403">
    <property type="term" value="F:NAD+ binding"/>
    <property type="evidence" value="ECO:0007669"/>
    <property type="project" value="InterPro"/>
</dbReference>
<dbReference type="InterPro" id="IPR003099">
    <property type="entry name" value="Prephen_DH"/>
</dbReference>
<evidence type="ECO:0000259" key="2">
    <source>
        <dbReference type="PROSITE" id="PS51176"/>
    </source>
</evidence>
<dbReference type="SUPFAM" id="SSF51735">
    <property type="entry name" value="NAD(P)-binding Rossmann-fold domains"/>
    <property type="match status" value="1"/>
</dbReference>
<dbReference type="Proteomes" id="UP000256310">
    <property type="component" value="Unassembled WGS sequence"/>
</dbReference>
<dbReference type="PANTHER" id="PTHR21363">
    <property type="entry name" value="PREPHENATE DEHYDROGENASE"/>
    <property type="match status" value="1"/>
</dbReference>
<dbReference type="InterPro" id="IPR046825">
    <property type="entry name" value="PDH_C"/>
</dbReference>
<dbReference type="OrthoDB" id="9802008at2"/>
<evidence type="ECO:0000313" key="4">
    <source>
        <dbReference type="Proteomes" id="UP000256310"/>
    </source>
</evidence>
<comment type="caution">
    <text evidence="3">The sequence shown here is derived from an EMBL/GenBank/DDBJ whole genome shotgun (WGS) entry which is preliminary data.</text>
</comment>
<dbReference type="PANTHER" id="PTHR21363:SF0">
    <property type="entry name" value="PREPHENATE DEHYDROGENASE [NADP(+)]"/>
    <property type="match status" value="1"/>
</dbReference>
<reference evidence="3 4" key="1">
    <citation type="submission" date="2018-07" db="EMBL/GenBank/DDBJ databases">
        <title>Genomic Encyclopedia of Type Strains, Phase IV (KMG-IV): sequencing the most valuable type-strain genomes for metagenomic binning, comparative biology and taxonomic classification.</title>
        <authorList>
            <person name="Goeker M."/>
        </authorList>
    </citation>
    <scope>NUCLEOTIDE SEQUENCE [LARGE SCALE GENOMIC DNA]</scope>
    <source>
        <strain evidence="3 4">DSM 26725</strain>
    </source>
</reference>
<keyword evidence="4" id="KW-1185">Reference proteome</keyword>
<dbReference type="GO" id="GO:0008977">
    <property type="term" value="F:prephenate dehydrogenase (NAD+) activity"/>
    <property type="evidence" value="ECO:0007669"/>
    <property type="project" value="InterPro"/>
</dbReference>
<proteinExistence type="predicted"/>
<evidence type="ECO:0000256" key="1">
    <source>
        <dbReference type="ARBA" id="ARBA00023002"/>
    </source>
</evidence>
<accession>A0A3D9FI26</accession>
<dbReference type="GO" id="GO:0004665">
    <property type="term" value="F:prephenate dehydrogenase (NADP+) activity"/>
    <property type="evidence" value="ECO:0007669"/>
    <property type="project" value="InterPro"/>
</dbReference>
<sequence>MSIRDFQNIGLVGAGLIGGAVAARLARVMPDVTLHVHDISAGNAAYVAERHPKARIATEVADLASCDAIFVATPVATIARQVVALLELPGCTALIIDTGSVKQAVVDAAENSHADASRFVPGHPLAGGISAGPGRSSGDIVTTRPFVLTPTEKTAPEALADARELLERLGATVSEMKPDAHDRALALGSHLPHLIAYALAGLGAEEPATLLPTSYRSIAAFAGSDPQMWADIFRTNGPELKAVLEEFKKRLDLIAAMADEPDPDPLLDSLSEAKDRIEALENDG</sequence>
<name>A0A3D9FI26_9SPHN</name>
<gene>
    <name evidence="3" type="ORF">DFR46_2491</name>
</gene>
<dbReference type="Gene3D" id="3.40.50.720">
    <property type="entry name" value="NAD(P)-binding Rossmann-like Domain"/>
    <property type="match status" value="1"/>
</dbReference>
<organism evidence="3 4">
    <name type="scientific">Parasphingopyxis lamellibrachiae</name>
    <dbReference type="NCBI Taxonomy" id="680125"/>
    <lineage>
        <taxon>Bacteria</taxon>
        <taxon>Pseudomonadati</taxon>
        <taxon>Pseudomonadota</taxon>
        <taxon>Alphaproteobacteria</taxon>
        <taxon>Sphingomonadales</taxon>
        <taxon>Sphingomonadaceae</taxon>
        <taxon>Parasphingopyxis</taxon>
    </lineage>
</organism>
<protein>
    <submittedName>
        <fullName evidence="3">Prephenate dehydrogenase</fullName>
    </submittedName>
</protein>
<dbReference type="InterPro" id="IPR036291">
    <property type="entry name" value="NAD(P)-bd_dom_sf"/>
</dbReference>
<feature type="domain" description="Prephenate/arogenate dehydrogenase" evidence="2">
    <location>
        <begin position="7"/>
        <end position="284"/>
    </location>
</feature>
<dbReference type="InterPro" id="IPR050812">
    <property type="entry name" value="Preph/Arog_dehydrog"/>
</dbReference>
<dbReference type="InterPro" id="IPR046826">
    <property type="entry name" value="PDH_N"/>
</dbReference>
<dbReference type="AlphaFoldDB" id="A0A3D9FI26"/>
<dbReference type="SUPFAM" id="SSF48179">
    <property type="entry name" value="6-phosphogluconate dehydrogenase C-terminal domain-like"/>
    <property type="match status" value="1"/>
</dbReference>
<evidence type="ECO:0000313" key="3">
    <source>
        <dbReference type="EMBL" id="RED17444.1"/>
    </source>
</evidence>
<dbReference type="InterPro" id="IPR008927">
    <property type="entry name" value="6-PGluconate_DH-like_C_sf"/>
</dbReference>